<dbReference type="VEuPathDB" id="FungiDB:HMPREF1541_06703"/>
<dbReference type="SUPFAM" id="SSF46785">
    <property type="entry name" value="Winged helix' DNA-binding domain"/>
    <property type="match status" value="1"/>
</dbReference>
<dbReference type="STRING" id="1220924.W2RQ60"/>
<dbReference type="Pfam" id="PF00610">
    <property type="entry name" value="DEP"/>
    <property type="match status" value="1"/>
</dbReference>
<feature type="compositionally biased region" description="Basic and acidic residues" evidence="2">
    <location>
        <begin position="916"/>
        <end position="929"/>
    </location>
</feature>
<dbReference type="GO" id="GO:0007264">
    <property type="term" value="P:small GTPase-mediated signal transduction"/>
    <property type="evidence" value="ECO:0007669"/>
    <property type="project" value="TreeGrafter"/>
</dbReference>
<dbReference type="SMART" id="SM00055">
    <property type="entry name" value="FCH"/>
    <property type="match status" value="1"/>
</dbReference>
<dbReference type="GO" id="GO:0005737">
    <property type="term" value="C:cytoplasm"/>
    <property type="evidence" value="ECO:0007669"/>
    <property type="project" value="TreeGrafter"/>
</dbReference>
<dbReference type="InterPro" id="IPR008936">
    <property type="entry name" value="Rho_GTPase_activation_prot"/>
</dbReference>
<proteinExistence type="predicted"/>
<keyword evidence="7" id="KW-1185">Reference proteome</keyword>
<evidence type="ECO:0000313" key="6">
    <source>
        <dbReference type="EMBL" id="ETN38666.1"/>
    </source>
</evidence>
<sequence length="953" mass="105239">MAGEASKAVAKRPKAAGFAESFWSADYAGGLGILFQKLQQGVIENQQVLTVATMRAEAEELYAERLEDIAPTIDRMTGGFARDDGASVKKAYEGVRGEMVEAAKNHMKISSSIRELVVYPFGRWCDAHALRIQNSQDDLQAKIKAHDQQADTVRKLRSHYFNRCRLVEDLEEENKLAFKEPEKEISSPKQSPPPKIVLPEDDDNLLVEIGDETFTSERLKEVFTKALNEIPMGEFKVPILGIYQNVSSGTDIVDFLQKRLGASSVGYAEKMGQDLVERGFLRLVGNVGNTFANSSRMKYQWKSRVFQITGIPERKKPLGRVGSAASETGSIDSPTVTNIAETLQSWNPLNNPYPNETPAERLRREAKESDEKYKVAVRRLDLLRCNLEESMMDHLRFLERCETDRLKAIKSVILDFSGAISNSIPAFQSQVDNMVLYQETINPLSDLRYFLENYRIGAFVPRPTPYENYYGSVDDQIFGVDLEARARADRKRVPVLVTSILTFLDNHYPDLEGDEARRSIWLVDVPLAATHHLRSQLNTSAKIPREILERYEIPIVASVLKLYLLELPDSLVSSQVYEIIKTIYATTQDATPNPISNEAVDSAPRIKVLQSTLGQLRLNNIATLDAITTHFTRLIDLTSADESYIAELAHSLAPCILRPRTENTLTLEDRHAYRLIRDLFEHKEAIFGELKRQSSTLSASNSIGGRTRAVSNVNAPDESNRRANMEARQKAITEARRDRSPAPANRHRRDKSTDGSLGAGRFPVVASPRPDQTTHRVSLGGGPPNKRTSLEVPGSHENSPVHSRTDAHNKLAAITQAQPSSQSQGDPSAAATSTNGGFGSVMHSPEDTFGSRMPGAFSGGGPGPHIPPPTEDDSPVSDVTPPGTATSEKAREANQGAFGQNAKVGSLKRSTAGSGKRPERGRGSLRRGEEEEQQQGQAVPGVTLSDGKMDDDF</sequence>
<dbReference type="InterPro" id="IPR036390">
    <property type="entry name" value="WH_DNA-bd_sf"/>
</dbReference>
<dbReference type="InterPro" id="IPR000198">
    <property type="entry name" value="RhoGAP_dom"/>
</dbReference>
<feature type="domain" description="DEP" evidence="3">
    <location>
        <begin position="243"/>
        <end position="311"/>
    </location>
</feature>
<accession>W2RQ60</accession>
<evidence type="ECO:0000256" key="2">
    <source>
        <dbReference type="SAM" id="MobiDB-lite"/>
    </source>
</evidence>
<dbReference type="Gene3D" id="1.10.555.10">
    <property type="entry name" value="Rho GTPase activation protein"/>
    <property type="match status" value="1"/>
</dbReference>
<organism evidence="6 7">
    <name type="scientific">Cyphellophora europaea (strain CBS 101466)</name>
    <name type="common">Phialophora europaea</name>
    <dbReference type="NCBI Taxonomy" id="1220924"/>
    <lineage>
        <taxon>Eukaryota</taxon>
        <taxon>Fungi</taxon>
        <taxon>Dikarya</taxon>
        <taxon>Ascomycota</taxon>
        <taxon>Pezizomycotina</taxon>
        <taxon>Eurotiomycetes</taxon>
        <taxon>Chaetothyriomycetidae</taxon>
        <taxon>Chaetothyriales</taxon>
        <taxon>Cyphellophoraceae</taxon>
        <taxon>Cyphellophora</taxon>
    </lineage>
</organism>
<protein>
    <recommendedName>
        <fullName evidence="8">Rho-GAP domain-containing protein</fullName>
    </recommendedName>
</protein>
<dbReference type="GO" id="GO:0005096">
    <property type="term" value="F:GTPase activator activity"/>
    <property type="evidence" value="ECO:0007669"/>
    <property type="project" value="TreeGrafter"/>
</dbReference>
<dbReference type="Gene3D" id="1.20.1270.60">
    <property type="entry name" value="Arfaptin homology (AH) domain/BAR domain"/>
    <property type="match status" value="2"/>
</dbReference>
<dbReference type="GO" id="GO:0005886">
    <property type="term" value="C:plasma membrane"/>
    <property type="evidence" value="ECO:0007669"/>
    <property type="project" value="TreeGrafter"/>
</dbReference>
<dbReference type="InterPro" id="IPR000591">
    <property type="entry name" value="DEP_dom"/>
</dbReference>
<dbReference type="GO" id="GO:0000935">
    <property type="term" value="C:division septum"/>
    <property type="evidence" value="ECO:0007669"/>
    <property type="project" value="TreeGrafter"/>
</dbReference>
<dbReference type="RefSeq" id="XP_008719255.1">
    <property type="nucleotide sequence ID" value="XM_008721033.1"/>
</dbReference>
<dbReference type="PROSITE" id="PS50186">
    <property type="entry name" value="DEP"/>
    <property type="match status" value="1"/>
</dbReference>
<evidence type="ECO:0000259" key="3">
    <source>
        <dbReference type="PROSITE" id="PS50186"/>
    </source>
</evidence>
<evidence type="ECO:0000259" key="5">
    <source>
        <dbReference type="PROSITE" id="PS51741"/>
    </source>
</evidence>
<dbReference type="HOGENOM" id="CLU_008201_1_0_1"/>
<dbReference type="AlphaFoldDB" id="W2RQ60"/>
<dbReference type="Proteomes" id="UP000030752">
    <property type="component" value="Unassembled WGS sequence"/>
</dbReference>
<dbReference type="PROSITE" id="PS51741">
    <property type="entry name" value="F_BAR"/>
    <property type="match status" value="1"/>
</dbReference>
<keyword evidence="1" id="KW-0175">Coiled coil</keyword>
<name>W2RQ60_CYPE1</name>
<feature type="domain" description="F-BAR" evidence="5">
    <location>
        <begin position="16"/>
        <end position="446"/>
    </location>
</feature>
<dbReference type="GO" id="GO:0007010">
    <property type="term" value="P:cytoskeleton organization"/>
    <property type="evidence" value="ECO:0007669"/>
    <property type="project" value="TreeGrafter"/>
</dbReference>
<dbReference type="EMBL" id="KB822722">
    <property type="protein sequence ID" value="ETN38666.1"/>
    <property type="molecule type" value="Genomic_DNA"/>
</dbReference>
<dbReference type="InterPro" id="IPR027267">
    <property type="entry name" value="AH/BAR_dom_sf"/>
</dbReference>
<feature type="domain" description="Rho-GAP" evidence="4">
    <location>
        <begin position="480"/>
        <end position="687"/>
    </location>
</feature>
<dbReference type="Pfam" id="PF00611">
    <property type="entry name" value="FCH"/>
    <property type="match status" value="1"/>
</dbReference>
<dbReference type="InParanoid" id="W2RQ60"/>
<dbReference type="PROSITE" id="PS50238">
    <property type="entry name" value="RHOGAP"/>
    <property type="match status" value="1"/>
</dbReference>
<evidence type="ECO:0000313" key="7">
    <source>
        <dbReference type="Proteomes" id="UP000030752"/>
    </source>
</evidence>
<dbReference type="SMART" id="SM00324">
    <property type="entry name" value="RhoGAP"/>
    <property type="match status" value="1"/>
</dbReference>
<dbReference type="PANTHER" id="PTHR23065:SF17">
    <property type="entry name" value="RHO-GTPASE-ACTIVATING PROTEIN RGD2"/>
    <property type="match status" value="1"/>
</dbReference>
<evidence type="ECO:0000256" key="1">
    <source>
        <dbReference type="PROSITE-ProRule" id="PRU01077"/>
    </source>
</evidence>
<dbReference type="SUPFAM" id="SSF103657">
    <property type="entry name" value="BAR/IMD domain-like"/>
    <property type="match status" value="1"/>
</dbReference>
<dbReference type="FunFam" id="1.10.555.10:FF:000044">
    <property type="entry name" value="Rho-gtpase-activating protein 8"/>
    <property type="match status" value="1"/>
</dbReference>
<feature type="compositionally biased region" description="Basic and acidic residues" evidence="2">
    <location>
        <begin position="718"/>
        <end position="740"/>
    </location>
</feature>
<dbReference type="OrthoDB" id="2155291at2759"/>
<evidence type="ECO:0008006" key="8">
    <source>
        <dbReference type="Google" id="ProtNLM"/>
    </source>
</evidence>
<dbReference type="GeneID" id="19974042"/>
<dbReference type="SUPFAM" id="SSF48350">
    <property type="entry name" value="GTPase activation domain, GAP"/>
    <property type="match status" value="1"/>
</dbReference>
<gene>
    <name evidence="6" type="ORF">HMPREF1541_06703</name>
</gene>
<dbReference type="eggNOG" id="ENOG502QQWB">
    <property type="taxonomic scope" value="Eukaryota"/>
</dbReference>
<dbReference type="Pfam" id="PF00620">
    <property type="entry name" value="RhoGAP"/>
    <property type="match status" value="1"/>
</dbReference>
<dbReference type="FunCoup" id="W2RQ60">
    <property type="interactions" value="51"/>
</dbReference>
<feature type="compositionally biased region" description="Polar residues" evidence="2">
    <location>
        <begin position="694"/>
        <end position="714"/>
    </location>
</feature>
<dbReference type="InterPro" id="IPR031160">
    <property type="entry name" value="F_BAR_dom"/>
</dbReference>
<dbReference type="InterPro" id="IPR001060">
    <property type="entry name" value="FCH_dom"/>
</dbReference>
<feature type="region of interest" description="Disordered" evidence="2">
    <location>
        <begin position="694"/>
        <end position="953"/>
    </location>
</feature>
<evidence type="ECO:0000259" key="4">
    <source>
        <dbReference type="PROSITE" id="PS50238"/>
    </source>
</evidence>
<reference evidence="6 7" key="1">
    <citation type="submission" date="2013-03" db="EMBL/GenBank/DDBJ databases">
        <title>The Genome Sequence of Phialophora europaea CBS 101466.</title>
        <authorList>
            <consortium name="The Broad Institute Genomics Platform"/>
            <person name="Cuomo C."/>
            <person name="de Hoog S."/>
            <person name="Gorbushina A."/>
            <person name="Walker B."/>
            <person name="Young S.K."/>
            <person name="Zeng Q."/>
            <person name="Gargeya S."/>
            <person name="Fitzgerald M."/>
            <person name="Haas B."/>
            <person name="Abouelleil A."/>
            <person name="Allen A.W."/>
            <person name="Alvarado L."/>
            <person name="Arachchi H.M."/>
            <person name="Berlin A.M."/>
            <person name="Chapman S.B."/>
            <person name="Gainer-Dewar J."/>
            <person name="Goldberg J."/>
            <person name="Griggs A."/>
            <person name="Gujja S."/>
            <person name="Hansen M."/>
            <person name="Howarth C."/>
            <person name="Imamovic A."/>
            <person name="Ireland A."/>
            <person name="Larimer J."/>
            <person name="McCowan C."/>
            <person name="Murphy C."/>
            <person name="Pearson M."/>
            <person name="Poon T.W."/>
            <person name="Priest M."/>
            <person name="Roberts A."/>
            <person name="Saif S."/>
            <person name="Shea T."/>
            <person name="Sisk P."/>
            <person name="Sykes S."/>
            <person name="Wortman J."/>
            <person name="Nusbaum C."/>
            <person name="Birren B."/>
        </authorList>
    </citation>
    <scope>NUCLEOTIDE SEQUENCE [LARGE SCALE GENOMIC DNA]</scope>
    <source>
        <strain evidence="6 7">CBS 101466</strain>
    </source>
</reference>
<dbReference type="FunFam" id="1.20.1270.60:FF:000050">
    <property type="entry name" value="RhoGAP and Fes/CIP4 domain protein"/>
    <property type="match status" value="1"/>
</dbReference>
<dbReference type="PANTHER" id="PTHR23065">
    <property type="entry name" value="PROLINE-SERINE-THREONINE PHOSPHATASE INTERACTING PROTEIN 1"/>
    <property type="match status" value="1"/>
</dbReference>
<dbReference type="CDD" id="cd04399">
    <property type="entry name" value="RhoGAP_fRGD2"/>
    <property type="match status" value="1"/>
</dbReference>
<feature type="compositionally biased region" description="Polar residues" evidence="2">
    <location>
        <begin position="815"/>
        <end position="835"/>
    </location>
</feature>